<reference evidence="3" key="1">
    <citation type="journal article" date="2021" name="Front. Microbiol.">
        <title>Comprehensive Comparative Genomics and Phenotyping of Methylobacterium Species.</title>
        <authorList>
            <person name="Alessa O."/>
            <person name="Ogura Y."/>
            <person name="Fujitani Y."/>
            <person name="Takami H."/>
            <person name="Hayashi T."/>
            <person name="Sahin N."/>
            <person name="Tani A."/>
        </authorList>
    </citation>
    <scope>NUCLEOTIDE SEQUENCE</scope>
    <source>
        <strain evidence="3">LMG 23639</strain>
    </source>
</reference>
<gene>
    <name evidence="3" type="ORF">AOPFMNJM_0170</name>
</gene>
<keyword evidence="4" id="KW-1185">Reference proteome</keyword>
<evidence type="ECO:0000313" key="4">
    <source>
        <dbReference type="Proteomes" id="UP001055102"/>
    </source>
</evidence>
<reference evidence="3" key="2">
    <citation type="submission" date="2021-08" db="EMBL/GenBank/DDBJ databases">
        <authorList>
            <person name="Tani A."/>
            <person name="Ola A."/>
            <person name="Ogura Y."/>
            <person name="Katsura K."/>
            <person name="Hayashi T."/>
        </authorList>
    </citation>
    <scope>NUCLEOTIDE SEQUENCE</scope>
    <source>
        <strain evidence="3">LMG 23639</strain>
    </source>
</reference>
<dbReference type="RefSeq" id="WP_238273602.1">
    <property type="nucleotide sequence ID" value="NZ_BPQR01000002.1"/>
</dbReference>
<dbReference type="InterPro" id="IPR023346">
    <property type="entry name" value="Lysozyme-like_dom_sf"/>
</dbReference>
<comment type="similarity">
    <text evidence="1">Belongs to the virb1 family.</text>
</comment>
<sequence length="320" mass="33564">MAAGGLLLISGQRDGALQAPAVAHDRLDESALSASATGGGSMTERVAAWHGVPLMEEQPATSALIADTLSALPRPAGSNDGVVQFGEARVPRAVVAPIVRASAETGVDPAYMMALADKESRFDVEARNPASSAEGLFQFVTATWLEMIRDFGARHGLAAEAASVSGRGGALTIANPAARARVLGLRKDPYVAALMAAELAKRDRSRVESRIGRALRTSELYVAHFLGTASAGRFFTLSSDKPDEVAQKVFRNAARANRSLFVSGGAQKRGGKGHGRGLTVAELHERLDGMIDRRISRYEGVAALVQEAPSRVVLAEAGTP</sequence>
<accession>A0ABQ4SSQ0</accession>
<evidence type="ECO:0000259" key="2">
    <source>
        <dbReference type="Pfam" id="PF01464"/>
    </source>
</evidence>
<protein>
    <recommendedName>
        <fullName evidence="2">Transglycosylase SLT domain-containing protein</fullName>
    </recommendedName>
</protein>
<dbReference type="Pfam" id="PF01464">
    <property type="entry name" value="SLT"/>
    <property type="match status" value="1"/>
</dbReference>
<proteinExistence type="inferred from homology"/>
<organism evidence="3 4">
    <name type="scientific">Methylobacterium jeotgali</name>
    <dbReference type="NCBI Taxonomy" id="381630"/>
    <lineage>
        <taxon>Bacteria</taxon>
        <taxon>Pseudomonadati</taxon>
        <taxon>Pseudomonadota</taxon>
        <taxon>Alphaproteobacteria</taxon>
        <taxon>Hyphomicrobiales</taxon>
        <taxon>Methylobacteriaceae</taxon>
        <taxon>Methylobacterium</taxon>
    </lineage>
</organism>
<dbReference type="SUPFAM" id="SSF53955">
    <property type="entry name" value="Lysozyme-like"/>
    <property type="match status" value="1"/>
</dbReference>
<name>A0ABQ4SSQ0_9HYPH</name>
<dbReference type="Gene3D" id="1.10.530.10">
    <property type="match status" value="1"/>
</dbReference>
<dbReference type="Proteomes" id="UP001055102">
    <property type="component" value="Unassembled WGS sequence"/>
</dbReference>
<feature type="domain" description="Transglycosylase SLT" evidence="2">
    <location>
        <begin position="100"/>
        <end position="144"/>
    </location>
</feature>
<evidence type="ECO:0000256" key="1">
    <source>
        <dbReference type="ARBA" id="ARBA00009387"/>
    </source>
</evidence>
<evidence type="ECO:0000313" key="3">
    <source>
        <dbReference type="EMBL" id="GJE04878.1"/>
    </source>
</evidence>
<dbReference type="InterPro" id="IPR008258">
    <property type="entry name" value="Transglycosylase_SLT_dom_1"/>
</dbReference>
<comment type="caution">
    <text evidence="3">The sequence shown here is derived from an EMBL/GenBank/DDBJ whole genome shotgun (WGS) entry which is preliminary data.</text>
</comment>
<dbReference type="EMBL" id="BPQR01000002">
    <property type="protein sequence ID" value="GJE04878.1"/>
    <property type="molecule type" value="Genomic_DNA"/>
</dbReference>